<dbReference type="PANTHER" id="PTHR22803">
    <property type="entry name" value="MANNOSE, PHOSPHOLIPASE, LECTIN RECEPTOR RELATED"/>
    <property type="match status" value="1"/>
</dbReference>
<reference evidence="5" key="1">
    <citation type="submission" date="2025-08" db="UniProtKB">
        <authorList>
            <consortium name="RefSeq"/>
        </authorList>
    </citation>
    <scope>IDENTIFICATION</scope>
</reference>
<dbReference type="AlphaFoldDB" id="A0A6P8F3P3"/>
<organism evidence="4 5">
    <name type="scientific">Clupea harengus</name>
    <name type="common">Atlantic herring</name>
    <dbReference type="NCBI Taxonomy" id="7950"/>
    <lineage>
        <taxon>Eukaryota</taxon>
        <taxon>Metazoa</taxon>
        <taxon>Chordata</taxon>
        <taxon>Craniata</taxon>
        <taxon>Vertebrata</taxon>
        <taxon>Euteleostomi</taxon>
        <taxon>Actinopterygii</taxon>
        <taxon>Neopterygii</taxon>
        <taxon>Teleostei</taxon>
        <taxon>Clupei</taxon>
        <taxon>Clupeiformes</taxon>
        <taxon>Clupeoidei</taxon>
        <taxon>Clupeidae</taxon>
        <taxon>Clupea</taxon>
    </lineage>
</organism>
<evidence type="ECO:0000313" key="4">
    <source>
        <dbReference type="Proteomes" id="UP000515152"/>
    </source>
</evidence>
<evidence type="ECO:0000259" key="3">
    <source>
        <dbReference type="PROSITE" id="PS50041"/>
    </source>
</evidence>
<dbReference type="KEGG" id="char:105905177"/>
<dbReference type="RefSeq" id="XP_031418801.2">
    <property type="nucleotide sequence ID" value="XM_031562941.2"/>
</dbReference>
<name>A0A6P8F3P3_CLUHA</name>
<evidence type="ECO:0000256" key="1">
    <source>
        <dbReference type="SAM" id="MobiDB-lite"/>
    </source>
</evidence>
<dbReference type="PROSITE" id="PS50041">
    <property type="entry name" value="C_TYPE_LECTIN_2"/>
    <property type="match status" value="1"/>
</dbReference>
<dbReference type="SMART" id="SM00034">
    <property type="entry name" value="CLECT"/>
    <property type="match status" value="1"/>
</dbReference>
<keyword evidence="2" id="KW-0732">Signal</keyword>
<proteinExistence type="predicted"/>
<feature type="chain" id="PRO_5035326970" evidence="2">
    <location>
        <begin position="20"/>
        <end position="215"/>
    </location>
</feature>
<feature type="compositionally biased region" description="Polar residues" evidence="1">
    <location>
        <begin position="48"/>
        <end position="61"/>
    </location>
</feature>
<dbReference type="OrthoDB" id="8801841at2759"/>
<feature type="compositionally biased region" description="Low complexity" evidence="1">
    <location>
        <begin position="82"/>
        <end position="91"/>
    </location>
</feature>
<evidence type="ECO:0000313" key="5">
    <source>
        <dbReference type="RefSeq" id="XP_031418801.2"/>
    </source>
</evidence>
<accession>A0A6P8F3P3</accession>
<dbReference type="InterPro" id="IPR001304">
    <property type="entry name" value="C-type_lectin-like"/>
</dbReference>
<evidence type="ECO:0000256" key="2">
    <source>
        <dbReference type="SAM" id="SignalP"/>
    </source>
</evidence>
<dbReference type="InterPro" id="IPR050111">
    <property type="entry name" value="C-type_lectin/snaclec_domain"/>
</dbReference>
<feature type="domain" description="C-type lectin" evidence="3">
    <location>
        <begin position="115"/>
        <end position="215"/>
    </location>
</feature>
<feature type="region of interest" description="Disordered" evidence="1">
    <location>
        <begin position="46"/>
        <end position="106"/>
    </location>
</feature>
<gene>
    <name evidence="5" type="primary">LOC105905177</name>
</gene>
<dbReference type="Proteomes" id="UP000515152">
    <property type="component" value="Chromosome 3"/>
</dbReference>
<sequence length="215" mass="23335">MASFAKVAVCFLIACVCNAFCFQKRDVNFKASAVDRQGDNVVVVTTTPDPHNQTTSAQTEVTDGASEDAVVSTLTPNPPNQTTSAGATEATTDGETEEQLSDSSEAPCEQGWTRHAHRCFRFFSTSLPWSEAEGYCVKNGGNLASIHNIKEARLVGELSGNRDGAWIGGGGSSEGFVWYWTDGSAFDYSNWHAWEPNNHGGNEHCINTNYNVWNL</sequence>
<feature type="signal peptide" evidence="2">
    <location>
        <begin position="1"/>
        <end position="19"/>
    </location>
</feature>
<keyword evidence="4" id="KW-1185">Reference proteome</keyword>
<dbReference type="Pfam" id="PF00059">
    <property type="entry name" value="Lectin_C"/>
    <property type="match status" value="1"/>
</dbReference>
<dbReference type="GeneID" id="105905177"/>
<protein>
    <submittedName>
        <fullName evidence="5">Ladderlectin-like</fullName>
    </submittedName>
</protein>